<keyword evidence="6" id="KW-0812">Transmembrane</keyword>
<evidence type="ECO:0000256" key="6">
    <source>
        <dbReference type="SAM" id="Phobius"/>
    </source>
</evidence>
<evidence type="ECO:0000313" key="8">
    <source>
        <dbReference type="Proteomes" id="UP001652442"/>
    </source>
</evidence>
<dbReference type="SMART" id="SM00028">
    <property type="entry name" value="TPR"/>
    <property type="match status" value="5"/>
</dbReference>
<keyword evidence="4" id="KW-0175">Coiled coil</keyword>
<keyword evidence="8" id="KW-1185">Reference proteome</keyword>
<evidence type="ECO:0000256" key="3">
    <source>
        <dbReference type="PROSITE-ProRule" id="PRU00339"/>
    </source>
</evidence>
<accession>A0ABT2TJR9</accession>
<dbReference type="SUPFAM" id="SSF48452">
    <property type="entry name" value="TPR-like"/>
    <property type="match status" value="2"/>
</dbReference>
<evidence type="ECO:0000313" key="7">
    <source>
        <dbReference type="EMBL" id="MCU6762453.1"/>
    </source>
</evidence>
<comment type="caution">
    <text evidence="7">The sequence shown here is derived from an EMBL/GenBank/DDBJ whole genome shotgun (WGS) entry which is preliminary data.</text>
</comment>
<feature type="coiled-coil region" evidence="4">
    <location>
        <begin position="277"/>
        <end position="311"/>
    </location>
</feature>
<dbReference type="PANTHER" id="PTHR45586">
    <property type="entry name" value="TPR REPEAT-CONTAINING PROTEIN PA4667"/>
    <property type="match status" value="1"/>
</dbReference>
<dbReference type="Proteomes" id="UP001652442">
    <property type="component" value="Unassembled WGS sequence"/>
</dbReference>
<name>A0ABT2TJR9_9FIRM</name>
<evidence type="ECO:0000256" key="4">
    <source>
        <dbReference type="SAM" id="Coils"/>
    </source>
</evidence>
<sequence length="489" mass="54472">MFCYYCGARLDSTDSCPQCEADVRMMKKIQAVSNYMYNEALVKVNVRDLSGAAEDLKTSLRYNKMNMNARNLLGLIYFEMGESVNAVSEWVISKSLIPDNNPASKYLSTVQNNNTHLETLNQTIKKFNQALLYCQQGNYDLAVIQLKKVLSMNPKLVKANQVLALLYMKDGRYDQAKKCLKNAGRVDANNVKTLTYLKECNEQLKTSGKNKKQEEKETVTYESGNDVIIRPSRFKDNTAVMSVVNLLVGAAIGIAVVCFLVIPGVRQSAKNDANSAVVKANETISTREQDIKSLESQIKSLEGQVEKANTASSSADDKVSAYESLLKAYVAYSDKDYETAGEELDGVKSDYFSDDAKEIYDQVFGEAKDALLGDKYVSAVRDYTNKKYDEAITQLLEIVGTDETYKDGKAAYYLAHCYYQQKDGTNAMKWFKKVSESDVSSRSDKSSADRCISFMESHKDEYGLNDSQGTTDQTGTDNGTDTSGNQTNE</sequence>
<dbReference type="Gene3D" id="1.25.40.10">
    <property type="entry name" value="Tetratricopeptide repeat domain"/>
    <property type="match status" value="3"/>
</dbReference>
<dbReference type="Pfam" id="PF14559">
    <property type="entry name" value="TPR_19"/>
    <property type="match status" value="1"/>
</dbReference>
<keyword evidence="6" id="KW-1133">Transmembrane helix</keyword>
<feature type="region of interest" description="Disordered" evidence="5">
    <location>
        <begin position="459"/>
        <end position="489"/>
    </location>
</feature>
<keyword evidence="1" id="KW-0677">Repeat</keyword>
<reference evidence="7 8" key="1">
    <citation type="journal article" date="2021" name="ISME Commun">
        <title>Automated analysis of genomic sequences facilitates high-throughput and comprehensive description of bacteria.</title>
        <authorList>
            <person name="Hitch T.C.A."/>
        </authorList>
    </citation>
    <scope>NUCLEOTIDE SEQUENCE [LARGE SCALE GENOMIC DNA]</scope>
    <source>
        <strain evidence="7 8">Sanger_109</strain>
    </source>
</reference>
<dbReference type="PROSITE" id="PS50005">
    <property type="entry name" value="TPR"/>
    <property type="match status" value="1"/>
</dbReference>
<gene>
    <name evidence="7" type="ORF">OCV88_08915</name>
</gene>
<organism evidence="7 8">
    <name type="scientific">Brotonthovivens ammoniilytica</name>
    <dbReference type="NCBI Taxonomy" id="2981725"/>
    <lineage>
        <taxon>Bacteria</taxon>
        <taxon>Bacillati</taxon>
        <taxon>Bacillota</taxon>
        <taxon>Clostridia</taxon>
        <taxon>Lachnospirales</taxon>
        <taxon>Lachnospiraceae</taxon>
        <taxon>Brotonthovivens</taxon>
    </lineage>
</organism>
<feature type="transmembrane region" description="Helical" evidence="6">
    <location>
        <begin position="239"/>
        <end position="262"/>
    </location>
</feature>
<feature type="compositionally biased region" description="Low complexity" evidence="5">
    <location>
        <begin position="465"/>
        <end position="489"/>
    </location>
</feature>
<protein>
    <submittedName>
        <fullName evidence="7">Tetratricopeptide repeat protein</fullName>
    </submittedName>
</protein>
<dbReference type="InterPro" id="IPR019734">
    <property type="entry name" value="TPR_rpt"/>
</dbReference>
<evidence type="ECO:0000256" key="5">
    <source>
        <dbReference type="SAM" id="MobiDB-lite"/>
    </source>
</evidence>
<proteinExistence type="predicted"/>
<keyword evidence="6" id="KW-0472">Membrane</keyword>
<dbReference type="Pfam" id="PF13432">
    <property type="entry name" value="TPR_16"/>
    <property type="match status" value="2"/>
</dbReference>
<dbReference type="PANTHER" id="PTHR45586:SF1">
    <property type="entry name" value="LIPOPOLYSACCHARIDE ASSEMBLY PROTEIN B"/>
    <property type="match status" value="1"/>
</dbReference>
<evidence type="ECO:0000256" key="1">
    <source>
        <dbReference type="ARBA" id="ARBA00022737"/>
    </source>
</evidence>
<keyword evidence="2 3" id="KW-0802">TPR repeat</keyword>
<dbReference type="EMBL" id="JAOQJQ010000003">
    <property type="protein sequence ID" value="MCU6762453.1"/>
    <property type="molecule type" value="Genomic_DNA"/>
</dbReference>
<dbReference type="Gene3D" id="1.20.5.340">
    <property type="match status" value="1"/>
</dbReference>
<dbReference type="RefSeq" id="WP_158425156.1">
    <property type="nucleotide sequence ID" value="NZ_JAOQJQ010000003.1"/>
</dbReference>
<dbReference type="InterPro" id="IPR051012">
    <property type="entry name" value="CellSynth/LPSAsmb/PSIAsmb"/>
</dbReference>
<evidence type="ECO:0000256" key="2">
    <source>
        <dbReference type="ARBA" id="ARBA00022803"/>
    </source>
</evidence>
<feature type="repeat" description="TPR" evidence="3">
    <location>
        <begin position="123"/>
        <end position="156"/>
    </location>
</feature>
<dbReference type="InterPro" id="IPR011990">
    <property type="entry name" value="TPR-like_helical_dom_sf"/>
</dbReference>